<dbReference type="NCBIfam" id="TIGR00158">
    <property type="entry name" value="L9"/>
    <property type="match status" value="1"/>
</dbReference>
<comment type="caution">
    <text evidence="9">The sequence shown here is derived from an EMBL/GenBank/DDBJ whole genome shotgun (WGS) entry which is preliminary data.</text>
</comment>
<dbReference type="Pfam" id="PF01281">
    <property type="entry name" value="Ribosomal_L9_N"/>
    <property type="match status" value="1"/>
</dbReference>
<dbReference type="AlphaFoldDB" id="A0A8S8XDN9"/>
<dbReference type="InterPro" id="IPR036935">
    <property type="entry name" value="Ribosomal_bL9_N_sf"/>
</dbReference>
<dbReference type="Proteomes" id="UP000681075">
    <property type="component" value="Unassembled WGS sequence"/>
</dbReference>
<dbReference type="GO" id="GO:0005840">
    <property type="term" value="C:ribosome"/>
    <property type="evidence" value="ECO:0007669"/>
    <property type="project" value="UniProtKB-KW"/>
</dbReference>
<sequence>MANVDVILLERVSGLGQMGDVVGVKPGYARNFLLPQKKALRATAQNKAFFEKQKVVLEAQNLARKGEAEKVSKKMDGLKVVVIRAAAEGGQLYGSVSARDIADAIIAAGYKIERRQVLLNQAIKTLGLFPTEVALHPEVTVHVTVNVARSEDEAKLQAVRGEAVIIDPNAVEAEEAAPATDEANVQAAGNA</sequence>
<dbReference type="InterPro" id="IPR020594">
    <property type="entry name" value="Ribosomal_bL9_bac/chp"/>
</dbReference>
<comment type="similarity">
    <text evidence="1 7">Belongs to the bacterial ribosomal protein bL9 family.</text>
</comment>
<dbReference type="PANTHER" id="PTHR21368">
    <property type="entry name" value="50S RIBOSOMAL PROTEIN L9"/>
    <property type="match status" value="1"/>
</dbReference>
<keyword evidence="10" id="KW-1185">Reference proteome</keyword>
<evidence type="ECO:0000256" key="2">
    <source>
        <dbReference type="ARBA" id="ARBA00022730"/>
    </source>
</evidence>
<dbReference type="InterPro" id="IPR000244">
    <property type="entry name" value="Ribosomal_bL9"/>
</dbReference>
<dbReference type="Pfam" id="PF03948">
    <property type="entry name" value="Ribosomal_L9_C"/>
    <property type="match status" value="1"/>
</dbReference>
<dbReference type="SUPFAM" id="SSF55658">
    <property type="entry name" value="L9 N-domain-like"/>
    <property type="match status" value="1"/>
</dbReference>
<evidence type="ECO:0000313" key="9">
    <source>
        <dbReference type="EMBL" id="GIL39477.1"/>
    </source>
</evidence>
<organism evidence="9 10">
    <name type="scientific">Roseiterribacter gracilis</name>
    <dbReference type="NCBI Taxonomy" id="2812848"/>
    <lineage>
        <taxon>Bacteria</taxon>
        <taxon>Pseudomonadati</taxon>
        <taxon>Pseudomonadota</taxon>
        <taxon>Alphaproteobacteria</taxon>
        <taxon>Rhodospirillales</taxon>
        <taxon>Roseiterribacteraceae</taxon>
        <taxon>Roseiterribacter</taxon>
    </lineage>
</organism>
<dbReference type="EMBL" id="BOPV01000001">
    <property type="protein sequence ID" value="GIL39477.1"/>
    <property type="molecule type" value="Genomic_DNA"/>
</dbReference>
<dbReference type="InterPro" id="IPR020070">
    <property type="entry name" value="Ribosomal_bL9_N"/>
</dbReference>
<proteinExistence type="inferred from homology"/>
<evidence type="ECO:0000256" key="6">
    <source>
        <dbReference type="ARBA" id="ARBA00035292"/>
    </source>
</evidence>
<keyword evidence="4 7" id="KW-0689">Ribosomal protein</keyword>
<reference evidence="9" key="1">
    <citation type="submission" date="2021-02" db="EMBL/GenBank/DDBJ databases">
        <title>Genome sequence of Rhodospirillales sp. strain TMPK1 isolated from soil.</title>
        <authorList>
            <person name="Nakai R."/>
            <person name="Kusada H."/>
            <person name="Tamaki H."/>
        </authorList>
    </citation>
    <scope>NUCLEOTIDE SEQUENCE</scope>
    <source>
        <strain evidence="9">TMPK1</strain>
    </source>
</reference>
<protein>
    <recommendedName>
        <fullName evidence="6 7">Large ribosomal subunit protein bL9</fullName>
    </recommendedName>
</protein>
<dbReference type="InterPro" id="IPR036791">
    <property type="entry name" value="Ribosomal_bL9_C_sf"/>
</dbReference>
<evidence type="ECO:0000256" key="3">
    <source>
        <dbReference type="ARBA" id="ARBA00022884"/>
    </source>
</evidence>
<evidence type="ECO:0000313" key="10">
    <source>
        <dbReference type="Proteomes" id="UP000681075"/>
    </source>
</evidence>
<keyword evidence="3 7" id="KW-0694">RNA-binding</keyword>
<dbReference type="GO" id="GO:0003735">
    <property type="term" value="F:structural constituent of ribosome"/>
    <property type="evidence" value="ECO:0007669"/>
    <property type="project" value="InterPro"/>
</dbReference>
<keyword evidence="5 7" id="KW-0687">Ribonucleoprotein</keyword>
<evidence type="ECO:0000259" key="8">
    <source>
        <dbReference type="PROSITE" id="PS00651"/>
    </source>
</evidence>
<evidence type="ECO:0000256" key="5">
    <source>
        <dbReference type="ARBA" id="ARBA00023274"/>
    </source>
</evidence>
<name>A0A8S8XDN9_9PROT</name>
<comment type="function">
    <text evidence="7">Binds to the 23S rRNA.</text>
</comment>
<accession>A0A8S8XDN9</accession>
<feature type="domain" description="Ribosomal protein L9" evidence="8">
    <location>
        <begin position="16"/>
        <end position="43"/>
    </location>
</feature>
<dbReference type="PROSITE" id="PS00651">
    <property type="entry name" value="RIBOSOMAL_L9"/>
    <property type="match status" value="1"/>
</dbReference>
<dbReference type="GO" id="GO:1990904">
    <property type="term" value="C:ribonucleoprotein complex"/>
    <property type="evidence" value="ECO:0007669"/>
    <property type="project" value="UniProtKB-KW"/>
</dbReference>
<dbReference type="SUPFAM" id="SSF55653">
    <property type="entry name" value="Ribosomal protein L9 C-domain"/>
    <property type="match status" value="1"/>
</dbReference>
<dbReference type="Gene3D" id="3.40.5.10">
    <property type="entry name" value="Ribosomal protein L9, N-terminal domain"/>
    <property type="match status" value="1"/>
</dbReference>
<dbReference type="HAMAP" id="MF_00503">
    <property type="entry name" value="Ribosomal_bL9"/>
    <property type="match status" value="1"/>
</dbReference>
<dbReference type="InterPro" id="IPR009027">
    <property type="entry name" value="Ribosomal_bL9/RNase_H1_N"/>
</dbReference>
<dbReference type="InterPro" id="IPR020069">
    <property type="entry name" value="Ribosomal_bL9_C"/>
</dbReference>
<keyword evidence="2 7" id="KW-0699">rRNA-binding</keyword>
<dbReference type="GO" id="GO:0019843">
    <property type="term" value="F:rRNA binding"/>
    <property type="evidence" value="ECO:0007669"/>
    <property type="project" value="UniProtKB-UniRule"/>
</dbReference>
<dbReference type="GO" id="GO:0006412">
    <property type="term" value="P:translation"/>
    <property type="evidence" value="ECO:0007669"/>
    <property type="project" value="UniProtKB-UniRule"/>
</dbReference>
<dbReference type="Gene3D" id="3.10.430.100">
    <property type="entry name" value="Ribosomal protein L9, C-terminal domain"/>
    <property type="match status" value="1"/>
</dbReference>
<evidence type="ECO:0000256" key="4">
    <source>
        <dbReference type="ARBA" id="ARBA00022980"/>
    </source>
</evidence>
<evidence type="ECO:0000256" key="7">
    <source>
        <dbReference type="HAMAP-Rule" id="MF_00503"/>
    </source>
</evidence>
<gene>
    <name evidence="7 9" type="primary">rplI</name>
    <name evidence="9" type="ORF">TMPK1_17140</name>
</gene>
<evidence type="ECO:0000256" key="1">
    <source>
        <dbReference type="ARBA" id="ARBA00010605"/>
    </source>
</evidence>